<dbReference type="Proteomes" id="UP001239111">
    <property type="component" value="Chromosome 4"/>
</dbReference>
<proteinExistence type="predicted"/>
<feature type="non-terminal residue" evidence="1">
    <location>
        <position position="1"/>
    </location>
</feature>
<name>A0ACC2NBG4_9HYME</name>
<protein>
    <submittedName>
        <fullName evidence="1">Uncharacterized protein</fullName>
    </submittedName>
</protein>
<evidence type="ECO:0000313" key="2">
    <source>
        <dbReference type="Proteomes" id="UP001239111"/>
    </source>
</evidence>
<comment type="caution">
    <text evidence="1">The sequence shown here is derived from an EMBL/GenBank/DDBJ whole genome shotgun (WGS) entry which is preliminary data.</text>
</comment>
<keyword evidence="2" id="KW-1185">Reference proteome</keyword>
<accession>A0ACC2NBG4</accession>
<dbReference type="EMBL" id="CM056744">
    <property type="protein sequence ID" value="KAJ8668437.1"/>
    <property type="molecule type" value="Genomic_DNA"/>
</dbReference>
<organism evidence="1 2">
    <name type="scientific">Eretmocerus hayati</name>
    <dbReference type="NCBI Taxonomy" id="131215"/>
    <lineage>
        <taxon>Eukaryota</taxon>
        <taxon>Metazoa</taxon>
        <taxon>Ecdysozoa</taxon>
        <taxon>Arthropoda</taxon>
        <taxon>Hexapoda</taxon>
        <taxon>Insecta</taxon>
        <taxon>Pterygota</taxon>
        <taxon>Neoptera</taxon>
        <taxon>Endopterygota</taxon>
        <taxon>Hymenoptera</taxon>
        <taxon>Apocrita</taxon>
        <taxon>Proctotrupomorpha</taxon>
        <taxon>Chalcidoidea</taxon>
        <taxon>Aphelinidae</taxon>
        <taxon>Aphelininae</taxon>
        <taxon>Eretmocerus</taxon>
    </lineage>
</organism>
<evidence type="ECO:0000313" key="1">
    <source>
        <dbReference type="EMBL" id="KAJ8668437.1"/>
    </source>
</evidence>
<gene>
    <name evidence="1" type="ORF">QAD02_010100</name>
</gene>
<reference evidence="1" key="1">
    <citation type="submission" date="2023-04" db="EMBL/GenBank/DDBJ databases">
        <title>A chromosome-level genome assembly of the parasitoid wasp Eretmocerus hayati.</title>
        <authorList>
            <person name="Zhong Y."/>
            <person name="Liu S."/>
            <person name="Liu Y."/>
        </authorList>
    </citation>
    <scope>NUCLEOTIDE SEQUENCE</scope>
    <source>
        <strain evidence="1">ZJU_SS_LIU_2023</strain>
    </source>
</reference>
<sequence length="697" mass="80895">TPSSHIFVTAQLFGILISSLSGVYSDESIGKVFKENRNLKVLPCDDFYQFSCGNYLKNSIIVDEDLRIDVGTQVERKILESLKHGLENNVKYNVPGFLRKLAQYYGACNNEGRINKNSNDEFRKLTKKLGGWPVLEKTWNQNNFDWRETIYRLSENGLPHNYLLNVNFKPDVRFVNRRIIAIIETPVQISPSKLSNGWQEERVKEYYEYLIELAVALGAERSRAKEQLQHSVEFEVNIAKLRVEHNSLPEPKGLYLTLRDVQKLCPNINWIKFLKNVLSPPMTLDESTQIIITGQDFLRKYCALISQQPQQVLANYLFSKIAIILSEQLNSRVRLISHEFSNGDTEHLIDQPPPRWKRCIEMAKAQMPLAAGALFVQNYFDKNAKAAAQEIVNYIVKSFRQTLIKVTWMSPETKRKAIEKLDHMKWLIAYPDQLLNNEALDTYYDNLVLDSKSYLSSEMGLNIFNKEIEKEKLKRPMDKSDWTTAFGDVTQVNARYLTTENTFIISAGILHGNFFKATNPRYVNFAGIGSVIGHEIMHGFDLVGRQFDKDGTYNNWWDKTSENQFLEKTKCYLNHYTILASYARLGTKEIGSMDENIADVEGVRQAYLAYELWRKDHITEQPLDELKKTTPQQLFWTTYANTYCSWQWPKYNLPANTFHANNHLRVNGPISLIPQFSLDHQCKNTNYMHFERKCTIW</sequence>